<keyword evidence="4" id="KW-1185">Reference proteome</keyword>
<dbReference type="Pfam" id="PF13517">
    <property type="entry name" value="FG-GAP_3"/>
    <property type="match status" value="3"/>
</dbReference>
<sequence>MNFPSIVSQSEHLRFLQIPLFGAIMLFFGCVDRQEKSIPTLFELQNTDSTRVDFTNRIQETDVANILTYQYFYNGGGVAVGDINNDGLEDLYFTANQGPNKLFLNQGNLKFRDISLATGTAGRENSWSTGTAIVDINADGLKDIYVCYSGDLPEAQRRNQLFVNQGLDKQGIPFFKEMASEYGLDDPGFSTAVYFSDLDLDGDLDMLLLNHNPSLFNNLNINAFESMLATADSMSSSKIFKNENGIFRNATKESGLSETGLSYGLGASIADFNGDGYPDIYLGNDYSAPDYLYINQRDGTFVDKIHEAMGHTSLYTMGVDAADINRDGKMDLLSLDMLPEDNARQKLLFTPENYEHYNLFVKAGLHHQLMRNMLQLNMGDGTFSEIGQLAGVSATDWSWAPLFADFDNDGFTDLFVSNGFLKDFTNLDFINYRNEYLQNSKVTAEGIQKLIEQMPATKVGNYAFKNSNGLQFENQSASWGLDSPGNSNGAVYADLDLDGDLDLILNNLNEPAQIYKNLTAERKESTFIQIRLEGIEGNLDGIGAKVYVYQKGQLNYQEQQVYKGYQGNVTAFLHFGLGDGGVDSVLVQWKNRKESKLINPAINQIHTIEEAGAGNRIPEENLKVMRFTQIGSFPIAGEPAIPNDFKRQSQLLYGLSQHKSSLLEADLNGDGETELIISDGKKIYSVSKGGIDFNNSRYEIYEFDFPNITSITALDVDGDSDLDLMVGRGGYFDLDSSDTHQRNLLLINDGTGEFAESSFDFGIHPTEFVSAWDANGDGVKDVFVGSGYVPGRWPESAASQLWISDGKGSFTLHSLEAIQRVKEVQSFDLDQDGTEELIIASEFDRIRILNFRNSEVVDRSEEFLPGAKSGLWSALMVKDLDEDGNPELIAGNWGLNSRLQTHKNVPLQVYFEDFDGNGSVDPLMTFPVMGEEYPFFSRDELAAQLYKKKGLFPTHEGYSTARISDILTEDERKRAAVLQAQSLQTQMYTLKNGKFDEVQLPVLVQSSPIQAIATLKAETGFELMLLGNQENARLKLGRIDANPGWVVHKNESGTWEISDVRSMGLELRTTITDAWSHENVVWVAQSNSEILKLGFYIR</sequence>
<evidence type="ECO:0000313" key="3">
    <source>
        <dbReference type="EMBL" id="UZD23819.1"/>
    </source>
</evidence>
<dbReference type="InterPro" id="IPR028994">
    <property type="entry name" value="Integrin_alpha_N"/>
</dbReference>
<gene>
    <name evidence="3" type="ORF">OM944_04835</name>
</gene>
<dbReference type="Pfam" id="PF07593">
    <property type="entry name" value="UnbV_ASPIC"/>
    <property type="match status" value="1"/>
</dbReference>
<name>A0ABY6MLG6_9BACT</name>
<dbReference type="Gene3D" id="2.130.10.130">
    <property type="entry name" value="Integrin alpha, N-terminal"/>
    <property type="match status" value="3"/>
</dbReference>
<evidence type="ECO:0000256" key="1">
    <source>
        <dbReference type="ARBA" id="ARBA00022729"/>
    </source>
</evidence>
<accession>A0ABY6MLG6</accession>
<dbReference type="PANTHER" id="PTHR16026:SF0">
    <property type="entry name" value="CARTILAGE ACIDIC PROTEIN 1"/>
    <property type="match status" value="1"/>
</dbReference>
<dbReference type="RefSeq" id="WP_264810478.1">
    <property type="nucleotide sequence ID" value="NZ_CP110226.1"/>
</dbReference>
<dbReference type="EMBL" id="CP110226">
    <property type="protein sequence ID" value="UZD23819.1"/>
    <property type="molecule type" value="Genomic_DNA"/>
</dbReference>
<dbReference type="Proteomes" id="UP001163156">
    <property type="component" value="Chromosome"/>
</dbReference>
<dbReference type="InterPro" id="IPR027039">
    <property type="entry name" value="Crtac1"/>
</dbReference>
<dbReference type="InterPro" id="IPR011519">
    <property type="entry name" value="UnbV_ASPIC"/>
</dbReference>
<dbReference type="PANTHER" id="PTHR16026">
    <property type="entry name" value="CARTILAGE ACIDIC PROTEIN 1"/>
    <property type="match status" value="1"/>
</dbReference>
<keyword evidence="1" id="KW-0732">Signal</keyword>
<evidence type="ECO:0000313" key="4">
    <source>
        <dbReference type="Proteomes" id="UP001163156"/>
    </source>
</evidence>
<reference evidence="3" key="1">
    <citation type="submission" date="2022-10" db="EMBL/GenBank/DDBJ databases">
        <title>Algoriphagus sp. a novel bacteria isolate from halophytes salicornia europaea.</title>
        <authorList>
            <person name="Peng Y."/>
            <person name="Jiang L."/>
            <person name="Lee J."/>
        </authorList>
    </citation>
    <scope>NUCLEOTIDE SEQUENCE</scope>
    <source>
        <strain evidence="3">TR-M5</strain>
    </source>
</reference>
<feature type="domain" description="ASPIC/UnbV" evidence="2">
    <location>
        <begin position="541"/>
        <end position="607"/>
    </location>
</feature>
<dbReference type="InterPro" id="IPR013517">
    <property type="entry name" value="FG-GAP"/>
</dbReference>
<organism evidence="3 4">
    <name type="scientific">Algoriphagus halophytocola</name>
    <dbReference type="NCBI Taxonomy" id="2991499"/>
    <lineage>
        <taxon>Bacteria</taxon>
        <taxon>Pseudomonadati</taxon>
        <taxon>Bacteroidota</taxon>
        <taxon>Cytophagia</taxon>
        <taxon>Cytophagales</taxon>
        <taxon>Cyclobacteriaceae</taxon>
        <taxon>Algoriphagus</taxon>
    </lineage>
</organism>
<protein>
    <submittedName>
        <fullName evidence="3">VCBS repeat-containing protein</fullName>
    </submittedName>
</protein>
<dbReference type="SUPFAM" id="SSF69318">
    <property type="entry name" value="Integrin alpha N-terminal domain"/>
    <property type="match status" value="2"/>
</dbReference>
<evidence type="ECO:0000259" key="2">
    <source>
        <dbReference type="Pfam" id="PF07593"/>
    </source>
</evidence>
<proteinExistence type="predicted"/>